<feature type="domain" description="AN1-type" evidence="6">
    <location>
        <begin position="26"/>
        <end position="74"/>
    </location>
</feature>
<feature type="region of interest" description="Disordered" evidence="5">
    <location>
        <begin position="139"/>
        <end position="158"/>
    </location>
</feature>
<evidence type="ECO:0000256" key="4">
    <source>
        <dbReference type="PROSITE-ProRule" id="PRU00449"/>
    </source>
</evidence>
<feature type="compositionally biased region" description="Low complexity" evidence="5">
    <location>
        <begin position="189"/>
        <end position="207"/>
    </location>
</feature>
<dbReference type="SUPFAM" id="SSF118310">
    <property type="entry name" value="AN1-like Zinc finger"/>
    <property type="match status" value="2"/>
</dbReference>
<gene>
    <name evidence="7 9" type="ORF">P152DRAFT_307794</name>
</gene>
<evidence type="ECO:0000313" key="9">
    <source>
        <dbReference type="RefSeq" id="XP_033534806.1"/>
    </source>
</evidence>
<evidence type="ECO:0000256" key="3">
    <source>
        <dbReference type="ARBA" id="ARBA00022833"/>
    </source>
</evidence>
<dbReference type="Proteomes" id="UP000504638">
    <property type="component" value="Unplaced"/>
</dbReference>
<dbReference type="Pfam" id="PF25327">
    <property type="entry name" value="UBL_ZFAND1"/>
    <property type="match status" value="1"/>
</dbReference>
<evidence type="ECO:0000256" key="5">
    <source>
        <dbReference type="SAM" id="MobiDB-lite"/>
    </source>
</evidence>
<dbReference type="GO" id="GO:0008270">
    <property type="term" value="F:zinc ion binding"/>
    <property type="evidence" value="ECO:0007669"/>
    <property type="project" value="UniProtKB-KW"/>
</dbReference>
<reference evidence="9" key="3">
    <citation type="submission" date="2025-04" db="UniProtKB">
        <authorList>
            <consortium name="RefSeq"/>
        </authorList>
    </citation>
    <scope>IDENTIFICATION</scope>
    <source>
        <strain evidence="9">CBS 781.70</strain>
    </source>
</reference>
<evidence type="ECO:0000256" key="2">
    <source>
        <dbReference type="ARBA" id="ARBA00022771"/>
    </source>
</evidence>
<feature type="region of interest" description="Disordered" evidence="5">
    <location>
        <begin position="180"/>
        <end position="217"/>
    </location>
</feature>
<dbReference type="PANTHER" id="PTHR14677">
    <property type="entry name" value="ARSENITE INDUCUBLE RNA ASSOCIATED PROTEIN AIP-1-RELATED"/>
    <property type="match status" value="1"/>
</dbReference>
<keyword evidence="1" id="KW-0479">Metal-binding</keyword>
<dbReference type="RefSeq" id="XP_033534806.1">
    <property type="nucleotide sequence ID" value="XM_033675135.1"/>
</dbReference>
<dbReference type="EMBL" id="ML975155">
    <property type="protein sequence ID" value="KAF1813175.1"/>
    <property type="molecule type" value="Genomic_DNA"/>
</dbReference>
<keyword evidence="8" id="KW-1185">Reference proteome</keyword>
<dbReference type="Pfam" id="PF01428">
    <property type="entry name" value="zf-AN1"/>
    <property type="match status" value="2"/>
</dbReference>
<keyword evidence="2 4" id="KW-0863">Zinc-finger</keyword>
<name>A0A6G1G507_9PEZI</name>
<evidence type="ECO:0000256" key="1">
    <source>
        <dbReference type="ARBA" id="ARBA00022723"/>
    </source>
</evidence>
<feature type="domain" description="AN1-type" evidence="6">
    <location>
        <begin position="94"/>
        <end position="146"/>
    </location>
</feature>
<evidence type="ECO:0000259" key="6">
    <source>
        <dbReference type="PROSITE" id="PS51039"/>
    </source>
</evidence>
<accession>A0A6G1G507</accession>
<keyword evidence="3" id="KW-0862">Zinc</keyword>
<dbReference type="InterPro" id="IPR057358">
    <property type="entry name" value="UBL_ZFAND1-like"/>
</dbReference>
<dbReference type="AlphaFoldDB" id="A0A6G1G507"/>
<dbReference type="SMART" id="SM00154">
    <property type="entry name" value="ZnF_AN1"/>
    <property type="match status" value="2"/>
</dbReference>
<dbReference type="InterPro" id="IPR000058">
    <property type="entry name" value="Znf_AN1"/>
</dbReference>
<dbReference type="InterPro" id="IPR035896">
    <property type="entry name" value="AN1-like_Znf"/>
</dbReference>
<dbReference type="OrthoDB" id="431929at2759"/>
<dbReference type="PANTHER" id="PTHR14677:SF40">
    <property type="entry name" value="CDC48-ASSOCIATED UBIQUITIN-LIKE_ZINC FINGER PROTEIN 1"/>
    <property type="match status" value="1"/>
</dbReference>
<proteinExistence type="predicted"/>
<dbReference type="Gene3D" id="4.10.1110.10">
    <property type="entry name" value="AN1-like Zinc finger"/>
    <property type="match status" value="2"/>
</dbReference>
<evidence type="ECO:0000313" key="7">
    <source>
        <dbReference type="EMBL" id="KAF1813175.1"/>
    </source>
</evidence>
<evidence type="ECO:0000313" key="8">
    <source>
        <dbReference type="Proteomes" id="UP000504638"/>
    </source>
</evidence>
<dbReference type="PROSITE" id="PS51039">
    <property type="entry name" value="ZF_AN1"/>
    <property type="match status" value="2"/>
</dbReference>
<protein>
    <recommendedName>
        <fullName evidence="6">AN1-type domain-containing protein</fullName>
    </recommendedName>
</protein>
<organism evidence="7">
    <name type="scientific">Eremomyces bilateralis CBS 781.70</name>
    <dbReference type="NCBI Taxonomy" id="1392243"/>
    <lineage>
        <taxon>Eukaryota</taxon>
        <taxon>Fungi</taxon>
        <taxon>Dikarya</taxon>
        <taxon>Ascomycota</taxon>
        <taxon>Pezizomycotina</taxon>
        <taxon>Dothideomycetes</taxon>
        <taxon>Dothideomycetes incertae sedis</taxon>
        <taxon>Eremomycetales</taxon>
        <taxon>Eremomycetaceae</taxon>
        <taxon>Eremomyces</taxon>
    </lineage>
</organism>
<dbReference type="GO" id="GO:0005737">
    <property type="term" value="C:cytoplasm"/>
    <property type="evidence" value="ECO:0007669"/>
    <property type="project" value="TreeGrafter"/>
</dbReference>
<sequence length="325" mass="35158">MALPKDSNSSSAEASSYSKMAVGDVEAIGAHCQMAFCHQLDFLPFRCESCKGTFCLDHRTESTHSCTNAGAWARARREALSPSGNRASTKPSLLTHEQQCSEPSCKTLVDTPLTPGVHCATCNRTYCLKHRMNEDHGCSKLTPRGARPGSEQQKSKEKGLAALQRLRAWGAAKKTVAKDGITSSTKTLSSPFKPKASSTSPAAQAQALAELKRSAKGDAKVPQEKRIYLHVEASADTTTAKHPTGKFYYSADWTIGRVLDAASKTLQVENVNNRREGEGDKLRVFHVEAGRLLEFSEKLGEVCKSGNMIVLLRGVGPPAPDLIEL</sequence>
<reference evidence="9" key="2">
    <citation type="submission" date="2020-04" db="EMBL/GenBank/DDBJ databases">
        <authorList>
            <consortium name="NCBI Genome Project"/>
        </authorList>
    </citation>
    <scope>NUCLEOTIDE SEQUENCE</scope>
    <source>
        <strain evidence="9">CBS 781.70</strain>
    </source>
</reference>
<dbReference type="GeneID" id="54415705"/>
<reference evidence="7 9" key="1">
    <citation type="submission" date="2020-01" db="EMBL/GenBank/DDBJ databases">
        <authorList>
            <consortium name="DOE Joint Genome Institute"/>
            <person name="Haridas S."/>
            <person name="Albert R."/>
            <person name="Binder M."/>
            <person name="Bloem J."/>
            <person name="Labutti K."/>
            <person name="Salamov A."/>
            <person name="Andreopoulos B."/>
            <person name="Baker S.E."/>
            <person name="Barry K."/>
            <person name="Bills G."/>
            <person name="Bluhm B.H."/>
            <person name="Cannon C."/>
            <person name="Castanera R."/>
            <person name="Culley D.E."/>
            <person name="Daum C."/>
            <person name="Ezra D."/>
            <person name="Gonzalez J.B."/>
            <person name="Henrissat B."/>
            <person name="Kuo A."/>
            <person name="Liang C."/>
            <person name="Lipzen A."/>
            <person name="Lutzoni F."/>
            <person name="Magnuson J."/>
            <person name="Mondo S."/>
            <person name="Nolan M."/>
            <person name="Ohm R."/>
            <person name="Pangilinan J."/>
            <person name="Park H.-J."/>
            <person name="Ramirez L."/>
            <person name="Alfaro M."/>
            <person name="Sun H."/>
            <person name="Tritt A."/>
            <person name="Yoshinaga Y."/>
            <person name="Zwiers L.-H."/>
            <person name="Turgeon B.G."/>
            <person name="Goodwin S.B."/>
            <person name="Spatafora J.W."/>
            <person name="Crous P.W."/>
            <person name="Grigoriev I.V."/>
        </authorList>
    </citation>
    <scope>NUCLEOTIDE SEQUENCE</scope>
    <source>
        <strain evidence="7 9">CBS 781.70</strain>
    </source>
</reference>